<reference evidence="2 3" key="2">
    <citation type="submission" date="2015-05" db="EMBL/GenBank/DDBJ databases">
        <authorList>
            <person name="Morales-Cruz A."/>
            <person name="Amrine K.C."/>
            <person name="Cantu D."/>
        </authorList>
    </citation>
    <scope>NUCLEOTIDE SEQUENCE [LARGE SCALE GENOMIC DNA]</scope>
    <source>
        <strain evidence="2">DA912</strain>
    </source>
</reference>
<keyword evidence="3" id="KW-1185">Reference proteome</keyword>
<organism evidence="2 3">
    <name type="scientific">Diaporthe ampelina</name>
    <dbReference type="NCBI Taxonomy" id="1214573"/>
    <lineage>
        <taxon>Eukaryota</taxon>
        <taxon>Fungi</taxon>
        <taxon>Dikarya</taxon>
        <taxon>Ascomycota</taxon>
        <taxon>Pezizomycotina</taxon>
        <taxon>Sordariomycetes</taxon>
        <taxon>Sordariomycetidae</taxon>
        <taxon>Diaporthales</taxon>
        <taxon>Diaporthaceae</taxon>
        <taxon>Diaporthe</taxon>
    </lineage>
</organism>
<dbReference type="InterPro" id="IPR014729">
    <property type="entry name" value="Rossmann-like_a/b/a_fold"/>
</dbReference>
<dbReference type="Pfam" id="PF02698">
    <property type="entry name" value="DUF218"/>
    <property type="match status" value="1"/>
</dbReference>
<reference evidence="2 3" key="1">
    <citation type="submission" date="2015-05" db="EMBL/GenBank/DDBJ databases">
        <title>Distinctive expansion of gene families associated with plant cell wall degradation and secondary metabolism in the genomes of grapevine trunk pathogens.</title>
        <authorList>
            <person name="Lawrence D.P."/>
            <person name="Travadon R."/>
            <person name="Rolshausen P.E."/>
            <person name="Baumgartner K."/>
        </authorList>
    </citation>
    <scope>NUCLEOTIDE SEQUENCE [LARGE SCALE GENOMIC DNA]</scope>
    <source>
        <strain evidence="2">DA912</strain>
    </source>
</reference>
<evidence type="ECO:0000313" key="3">
    <source>
        <dbReference type="Proteomes" id="UP000034680"/>
    </source>
</evidence>
<name>A0A0G2FKU6_9PEZI</name>
<dbReference type="Gene3D" id="1.10.3620.10">
    <property type="entry name" value="YdcF like domain"/>
    <property type="match status" value="1"/>
</dbReference>
<evidence type="ECO:0000259" key="1">
    <source>
        <dbReference type="Pfam" id="PF02698"/>
    </source>
</evidence>
<protein>
    <recommendedName>
        <fullName evidence="1">DUF218 domain-containing protein</fullName>
    </recommendedName>
</protein>
<proteinExistence type="predicted"/>
<dbReference type="PANTHER" id="PTHR30336:SF20">
    <property type="entry name" value="DUF218 DOMAIN-CONTAINING PROTEIN"/>
    <property type="match status" value="1"/>
</dbReference>
<sequence length="275" mass="30493">MSYFADVNTVSRFISQEDIPDLRKIEPVDTIILCVCSVLLSSETVFETIRERPGITKTLVLCGGIGHSTTFIYEAVARHPRFKSIAPEIQGLPEAQVLLAIFNRFFAPGFTAGQPPRILAEDRSATCATNAIETRKLLEASGVPTPASVVVVQDPTMVRRTVACFDRVYEDLPDPPRFVGCPIFVPLVGPGGGDDELVYTAPGIDPELMWGMDRFLDLVMGEYPRLRDDENGYGPNGNHTIVHVDIPFEVEKAWKRLSEKVTSRRSMKKPIRETG</sequence>
<comment type="caution">
    <text evidence="2">The sequence shown here is derived from an EMBL/GenBank/DDBJ whole genome shotgun (WGS) entry which is preliminary data.</text>
</comment>
<feature type="domain" description="DUF218" evidence="1">
    <location>
        <begin position="112"/>
        <end position="168"/>
    </location>
</feature>
<dbReference type="EMBL" id="LCUC01000191">
    <property type="protein sequence ID" value="KKY34689.1"/>
    <property type="molecule type" value="Genomic_DNA"/>
</dbReference>
<dbReference type="InterPro" id="IPR051599">
    <property type="entry name" value="Cell_Envelope_Assoc"/>
</dbReference>
<dbReference type="Proteomes" id="UP000034680">
    <property type="component" value="Unassembled WGS sequence"/>
</dbReference>
<accession>A0A0G2FKU6</accession>
<evidence type="ECO:0000313" key="2">
    <source>
        <dbReference type="EMBL" id="KKY34689.1"/>
    </source>
</evidence>
<dbReference type="PANTHER" id="PTHR30336">
    <property type="entry name" value="INNER MEMBRANE PROTEIN, PROBABLE PERMEASE"/>
    <property type="match status" value="1"/>
</dbReference>
<dbReference type="GO" id="GO:0005886">
    <property type="term" value="C:plasma membrane"/>
    <property type="evidence" value="ECO:0007669"/>
    <property type="project" value="TreeGrafter"/>
</dbReference>
<dbReference type="OrthoDB" id="17725at2759"/>
<dbReference type="Gene3D" id="3.40.50.620">
    <property type="entry name" value="HUPs"/>
    <property type="match status" value="1"/>
</dbReference>
<dbReference type="InterPro" id="IPR003848">
    <property type="entry name" value="DUF218"/>
</dbReference>
<gene>
    <name evidence="2" type="ORF">UCDDA912_g05352</name>
</gene>
<dbReference type="AlphaFoldDB" id="A0A0G2FKU6"/>